<evidence type="ECO:0000313" key="1">
    <source>
        <dbReference type="EMBL" id="CAK9003724.1"/>
    </source>
</evidence>
<sequence>MPPEKRCLKAEALEIGREILCWAKVFHLWWIESRWYNLQKVAWCQCHLLSILCTAASTGLYVLRFQDLAAKLRTGGVHCLSRESSTGPSHVRSRTCFAGVVRWTRWTLEAVSGNLYGAEAGIGWIAVMGHRDTLKSAEGPCEVHRARPEQC</sequence>
<keyword evidence="2" id="KW-1185">Reference proteome</keyword>
<gene>
    <name evidence="1" type="ORF">SCF082_LOCUS7874</name>
</gene>
<reference evidence="1 2" key="1">
    <citation type="submission" date="2024-02" db="EMBL/GenBank/DDBJ databases">
        <authorList>
            <person name="Chen Y."/>
            <person name="Shah S."/>
            <person name="Dougan E. K."/>
            <person name="Thang M."/>
            <person name="Chan C."/>
        </authorList>
    </citation>
    <scope>NUCLEOTIDE SEQUENCE [LARGE SCALE GENOMIC DNA]</scope>
</reference>
<protein>
    <submittedName>
        <fullName evidence="1">Uncharacterized protein</fullName>
    </submittedName>
</protein>
<accession>A0ABP0IM99</accession>
<proteinExistence type="predicted"/>
<organism evidence="1 2">
    <name type="scientific">Durusdinium trenchii</name>
    <dbReference type="NCBI Taxonomy" id="1381693"/>
    <lineage>
        <taxon>Eukaryota</taxon>
        <taxon>Sar</taxon>
        <taxon>Alveolata</taxon>
        <taxon>Dinophyceae</taxon>
        <taxon>Suessiales</taxon>
        <taxon>Symbiodiniaceae</taxon>
        <taxon>Durusdinium</taxon>
    </lineage>
</organism>
<comment type="caution">
    <text evidence="1">The sequence shown here is derived from an EMBL/GenBank/DDBJ whole genome shotgun (WGS) entry which is preliminary data.</text>
</comment>
<dbReference type="EMBL" id="CAXAMM010004470">
    <property type="protein sequence ID" value="CAK9003724.1"/>
    <property type="molecule type" value="Genomic_DNA"/>
</dbReference>
<dbReference type="Proteomes" id="UP001642464">
    <property type="component" value="Unassembled WGS sequence"/>
</dbReference>
<name>A0ABP0IM99_9DINO</name>
<evidence type="ECO:0000313" key="2">
    <source>
        <dbReference type="Proteomes" id="UP001642464"/>
    </source>
</evidence>